<feature type="transmembrane region" description="Helical" evidence="2">
    <location>
        <begin position="642"/>
        <end position="660"/>
    </location>
</feature>
<comment type="caution">
    <text evidence="3">The sequence shown here is derived from an EMBL/GenBank/DDBJ whole genome shotgun (WGS) entry which is preliminary data.</text>
</comment>
<protein>
    <submittedName>
        <fullName evidence="3">Uncharacterized protein</fullName>
    </submittedName>
</protein>
<keyword evidence="2" id="KW-0472">Membrane</keyword>
<feature type="transmembrane region" description="Helical" evidence="2">
    <location>
        <begin position="501"/>
        <end position="524"/>
    </location>
</feature>
<dbReference type="EMBL" id="MU155142">
    <property type="protein sequence ID" value="KAF9484580.1"/>
    <property type="molecule type" value="Genomic_DNA"/>
</dbReference>
<proteinExistence type="predicted"/>
<sequence length="735" mass="82564">MSVAKDAPGELRLDPGPRPRRSSRLSWKCIALSFVGLGSVFGAFIVYNVIRAFMRQDVGVHTRMYQDLKVTYNASQVVRPLVDANQTFDIVATVWLRQDTLTLDEITSVSGGPILSEKAIYSETVFRGVRLEDQDLKTAVDLRVPTEIFKNPEIWTYDLRASFVLIPNSPSPLDYAVNYSSWIPDGINYPPMRAYPDGHSPSLADRIVDSYGAFLPLLSLEAINSSCPSSPDAKPKYSDDLNDETDEIYDLDTPIPPPGERLKRKSWHYMSTNRKSVLAAHPHIITRSQLRVVDVTKLFNRTQYENKHRQLRASACGQSLNEIYDWRFCWRLMDTHQNTETRIKLRKTDPLTGRNTTEWAYAPYLSLSTAAWGPLDIVKVPVNRENCQASTSGTNDTNSTMDEDAFVDVVWNIGFSGNTPNKIKMEDSMGLAAALDSKVETDEQKKKAQSSLDYIHGLSGHRKMEDAHPRRQMALAGIAVVLAIVGLVLQIHYWFTRASTVGISVFGTILVAGPNLLVVVIDILREMGTAKSLGVGSVIGMLLKQVPEFLPLFLMLKAVLRAELYWPSRWIPGCRLARQTHLERASQRLEARIPWLYPAIAYAALAFIATYYSDLRFLVSENKTPKNPTETFEKWNTVFHNVVVYPIVNLGNFLQVALNYRARTFAGMYRIAAPFLLIMNLASLGVGIPHVVGNLDGVEGVSIPSIINLMYDIALTWQALWYAPVVIQEEDEDEK</sequence>
<dbReference type="AlphaFoldDB" id="A0A9P5ZCV8"/>
<feature type="transmembrane region" description="Helical" evidence="2">
    <location>
        <begin position="473"/>
        <end position="495"/>
    </location>
</feature>
<keyword evidence="2" id="KW-1133">Transmembrane helix</keyword>
<organism evidence="3 4">
    <name type="scientific">Pholiota conissans</name>
    <dbReference type="NCBI Taxonomy" id="109636"/>
    <lineage>
        <taxon>Eukaryota</taxon>
        <taxon>Fungi</taxon>
        <taxon>Dikarya</taxon>
        <taxon>Basidiomycota</taxon>
        <taxon>Agaricomycotina</taxon>
        <taxon>Agaricomycetes</taxon>
        <taxon>Agaricomycetidae</taxon>
        <taxon>Agaricales</taxon>
        <taxon>Agaricineae</taxon>
        <taxon>Strophariaceae</taxon>
        <taxon>Pholiota</taxon>
    </lineage>
</organism>
<reference evidence="3" key="1">
    <citation type="submission" date="2020-11" db="EMBL/GenBank/DDBJ databases">
        <authorList>
            <consortium name="DOE Joint Genome Institute"/>
            <person name="Ahrendt S."/>
            <person name="Riley R."/>
            <person name="Andreopoulos W."/>
            <person name="Labutti K."/>
            <person name="Pangilinan J."/>
            <person name="Ruiz-Duenas F.J."/>
            <person name="Barrasa J.M."/>
            <person name="Sanchez-Garcia M."/>
            <person name="Camarero S."/>
            <person name="Miyauchi S."/>
            <person name="Serrano A."/>
            <person name="Linde D."/>
            <person name="Babiker R."/>
            <person name="Drula E."/>
            <person name="Ayuso-Fernandez I."/>
            <person name="Pacheco R."/>
            <person name="Padilla G."/>
            <person name="Ferreira P."/>
            <person name="Barriuso J."/>
            <person name="Kellner H."/>
            <person name="Castanera R."/>
            <person name="Alfaro M."/>
            <person name="Ramirez L."/>
            <person name="Pisabarro A.G."/>
            <person name="Kuo A."/>
            <person name="Tritt A."/>
            <person name="Lipzen A."/>
            <person name="He G."/>
            <person name="Yan M."/>
            <person name="Ng V."/>
            <person name="Cullen D."/>
            <person name="Martin F."/>
            <person name="Rosso M.-N."/>
            <person name="Henrissat B."/>
            <person name="Hibbett D."/>
            <person name="Martinez A.T."/>
            <person name="Grigoriev I.V."/>
        </authorList>
    </citation>
    <scope>NUCLEOTIDE SEQUENCE</scope>
    <source>
        <strain evidence="3">CIRM-BRFM 674</strain>
    </source>
</reference>
<feature type="compositionally biased region" description="Basic and acidic residues" evidence="1">
    <location>
        <begin position="7"/>
        <end position="17"/>
    </location>
</feature>
<feature type="region of interest" description="Disordered" evidence="1">
    <location>
        <begin position="1"/>
        <end position="22"/>
    </location>
</feature>
<feature type="transmembrane region" description="Helical" evidence="2">
    <location>
        <begin position="672"/>
        <end position="692"/>
    </location>
</feature>
<evidence type="ECO:0000313" key="4">
    <source>
        <dbReference type="Proteomes" id="UP000807469"/>
    </source>
</evidence>
<evidence type="ECO:0000256" key="2">
    <source>
        <dbReference type="SAM" id="Phobius"/>
    </source>
</evidence>
<accession>A0A9P5ZCV8</accession>
<feature type="transmembrane region" description="Helical" evidence="2">
    <location>
        <begin position="25"/>
        <end position="47"/>
    </location>
</feature>
<name>A0A9P5ZCV8_9AGAR</name>
<evidence type="ECO:0000256" key="1">
    <source>
        <dbReference type="SAM" id="MobiDB-lite"/>
    </source>
</evidence>
<feature type="transmembrane region" description="Helical" evidence="2">
    <location>
        <begin position="595"/>
        <end position="613"/>
    </location>
</feature>
<evidence type="ECO:0000313" key="3">
    <source>
        <dbReference type="EMBL" id="KAF9484580.1"/>
    </source>
</evidence>
<keyword evidence="4" id="KW-1185">Reference proteome</keyword>
<gene>
    <name evidence="3" type="ORF">BDN70DRAFT_106138</name>
</gene>
<dbReference type="Proteomes" id="UP000807469">
    <property type="component" value="Unassembled WGS sequence"/>
</dbReference>
<dbReference type="OrthoDB" id="2548253at2759"/>
<keyword evidence="2" id="KW-0812">Transmembrane</keyword>